<dbReference type="EMBL" id="CP061081">
    <property type="protein sequence ID" value="QNT05262.1"/>
    <property type="molecule type" value="Genomic_DNA"/>
</dbReference>
<evidence type="ECO:0008006" key="3">
    <source>
        <dbReference type="Google" id="ProtNLM"/>
    </source>
</evidence>
<gene>
    <name evidence="1" type="ORF">IBG28_16480</name>
</gene>
<evidence type="ECO:0000313" key="2">
    <source>
        <dbReference type="Proteomes" id="UP000516370"/>
    </source>
</evidence>
<dbReference type="KEGG" id="mard:IBG28_16480"/>
<name>A0A7H1J446_9GAMM</name>
<reference evidence="1 2" key="1">
    <citation type="submission" date="2020-09" db="EMBL/GenBank/DDBJ databases">
        <title>Complete genome sequence of an Arctic sea ice bacterium Marinomonas arctica BSI20414.</title>
        <authorList>
            <person name="Liao L."/>
            <person name="Chen B."/>
        </authorList>
    </citation>
    <scope>NUCLEOTIDE SEQUENCE [LARGE SCALE GENOMIC DNA]</scope>
    <source>
        <strain evidence="1 2">BSI20414</strain>
    </source>
</reference>
<sequence>MCILDYRLFDRYERAEERQVCKFQLVQFMYERSYERDVILELFQVIDWMIRLPDVLERQFLESVYQLEESKKMPYVTSAEAFWNLERNAAGEAAIMLRLMACKYGVDVVAAYRERIEKAYAETLLEWSERLLFAEKIEDIFH</sequence>
<keyword evidence="2" id="KW-1185">Reference proteome</keyword>
<protein>
    <recommendedName>
        <fullName evidence="3">Rpn family recombination-promoting nuclease/putative transposase</fullName>
    </recommendedName>
</protein>
<organism evidence="1 2">
    <name type="scientific">Marinomonas arctica</name>
    <dbReference type="NCBI Taxonomy" id="383750"/>
    <lineage>
        <taxon>Bacteria</taxon>
        <taxon>Pseudomonadati</taxon>
        <taxon>Pseudomonadota</taxon>
        <taxon>Gammaproteobacteria</taxon>
        <taxon>Oceanospirillales</taxon>
        <taxon>Oceanospirillaceae</taxon>
        <taxon>Marinomonas</taxon>
    </lineage>
</organism>
<dbReference type="Proteomes" id="UP000516370">
    <property type="component" value="Chromosome"/>
</dbReference>
<evidence type="ECO:0000313" key="1">
    <source>
        <dbReference type="EMBL" id="QNT05262.1"/>
    </source>
</evidence>
<dbReference type="RefSeq" id="WP_111609059.1">
    <property type="nucleotide sequence ID" value="NZ_BMLJ01000027.1"/>
</dbReference>
<proteinExistence type="predicted"/>
<dbReference type="AlphaFoldDB" id="A0A7H1J446"/>
<dbReference type="OrthoDB" id="7025307at2"/>
<dbReference type="PANTHER" id="PTHR35586">
    <property type="entry name" value="SLL1691 PROTEIN"/>
    <property type="match status" value="1"/>
</dbReference>
<dbReference type="PANTHER" id="PTHR35586:SF1">
    <property type="entry name" value="SLL1691 PROTEIN"/>
    <property type="match status" value="1"/>
</dbReference>
<accession>A0A7H1J446</accession>